<keyword evidence="2" id="KW-1185">Reference proteome</keyword>
<evidence type="ECO:0000313" key="1">
    <source>
        <dbReference type="EMBL" id="SHJ09259.1"/>
    </source>
</evidence>
<dbReference type="InterPro" id="IPR000801">
    <property type="entry name" value="Esterase-like"/>
</dbReference>
<dbReference type="STRING" id="192903.SAMN04488513_102816"/>
<gene>
    <name evidence="1" type="ORF">SAMN04488513_102816</name>
</gene>
<dbReference type="GO" id="GO:0016747">
    <property type="term" value="F:acyltransferase activity, transferring groups other than amino-acyl groups"/>
    <property type="evidence" value="ECO:0007669"/>
    <property type="project" value="TreeGrafter"/>
</dbReference>
<dbReference type="GO" id="GO:0016787">
    <property type="term" value="F:hydrolase activity"/>
    <property type="evidence" value="ECO:0007669"/>
    <property type="project" value="UniProtKB-KW"/>
</dbReference>
<sequence>MQGSFRTIELSDAPYEFDGLRFLTVQTSNLKGRGDICLFVPKMEVSLSDLPIYILLHGVYGSAWVWALKGGAHKTAHEMMQEGIIKPAIIAMPSDGLWGGGSAYLAHHQKDFAQWIVNDVPLAIRENIPEAGAQSSLCIGGLSMGGYGALRLGAGHPEKFSAIAAHSAITRLSEMELFVEEPVSDYSTGQEHPDVIDVIRENRTKLPPIRFDCGRDDELIEGNRLLHRQLKDINVSHTYEEFEGGHQWGYWQRHVRKTFIFFDRSFLKKERKSGLFT</sequence>
<dbReference type="PANTHER" id="PTHR48098:SF1">
    <property type="entry name" value="DIACYLGLYCEROL ACYLTRANSFERASE_MYCOLYLTRANSFERASE AG85A"/>
    <property type="match status" value="1"/>
</dbReference>
<organism evidence="1 2">
    <name type="scientific">Pseudozobellia thermophila</name>
    <dbReference type="NCBI Taxonomy" id="192903"/>
    <lineage>
        <taxon>Bacteria</taxon>
        <taxon>Pseudomonadati</taxon>
        <taxon>Bacteroidota</taxon>
        <taxon>Flavobacteriia</taxon>
        <taxon>Flavobacteriales</taxon>
        <taxon>Flavobacteriaceae</taxon>
        <taxon>Pseudozobellia</taxon>
    </lineage>
</organism>
<dbReference type="Gene3D" id="3.40.50.1820">
    <property type="entry name" value="alpha/beta hydrolase"/>
    <property type="match status" value="1"/>
</dbReference>
<dbReference type="PANTHER" id="PTHR48098">
    <property type="entry name" value="ENTEROCHELIN ESTERASE-RELATED"/>
    <property type="match status" value="1"/>
</dbReference>
<accession>A0A1M6GH36</accession>
<proteinExistence type="predicted"/>
<dbReference type="Proteomes" id="UP000184543">
    <property type="component" value="Unassembled WGS sequence"/>
</dbReference>
<dbReference type="Pfam" id="PF00756">
    <property type="entry name" value="Esterase"/>
    <property type="match status" value="1"/>
</dbReference>
<protein>
    <submittedName>
        <fullName evidence="1">S-formylglutathione hydrolase FrmB</fullName>
    </submittedName>
</protein>
<dbReference type="OrthoDB" id="9803578at2"/>
<dbReference type="EMBL" id="FQYU01000002">
    <property type="protein sequence ID" value="SHJ09259.1"/>
    <property type="molecule type" value="Genomic_DNA"/>
</dbReference>
<dbReference type="InterPro" id="IPR050583">
    <property type="entry name" value="Mycobacterial_A85_antigen"/>
</dbReference>
<keyword evidence="1" id="KW-0378">Hydrolase</keyword>
<dbReference type="SUPFAM" id="SSF53474">
    <property type="entry name" value="alpha/beta-Hydrolases"/>
    <property type="match status" value="1"/>
</dbReference>
<dbReference type="InterPro" id="IPR029058">
    <property type="entry name" value="AB_hydrolase_fold"/>
</dbReference>
<dbReference type="AlphaFoldDB" id="A0A1M6GH36"/>
<evidence type="ECO:0000313" key="2">
    <source>
        <dbReference type="Proteomes" id="UP000184543"/>
    </source>
</evidence>
<name>A0A1M6GH36_9FLAO</name>
<reference evidence="2" key="1">
    <citation type="submission" date="2016-11" db="EMBL/GenBank/DDBJ databases">
        <authorList>
            <person name="Varghese N."/>
            <person name="Submissions S."/>
        </authorList>
    </citation>
    <scope>NUCLEOTIDE SEQUENCE [LARGE SCALE GENOMIC DNA]</scope>
    <source>
        <strain evidence="2">DSM 19858</strain>
    </source>
</reference>